<accession>A0A3S5CPL8</accession>
<name>A0A3S5CPL8_9PLAT</name>
<keyword evidence="2" id="KW-1185">Reference proteome</keyword>
<protein>
    <submittedName>
        <fullName evidence="1">Uncharacterized protein</fullName>
    </submittedName>
</protein>
<reference evidence="1" key="1">
    <citation type="submission" date="2018-11" db="EMBL/GenBank/DDBJ databases">
        <authorList>
            <consortium name="Pathogen Informatics"/>
        </authorList>
    </citation>
    <scope>NUCLEOTIDE SEQUENCE</scope>
</reference>
<comment type="caution">
    <text evidence="1">The sequence shown here is derived from an EMBL/GenBank/DDBJ whole genome shotgun (WGS) entry which is preliminary data.</text>
</comment>
<dbReference type="EMBL" id="CAAALY010077870">
    <property type="protein sequence ID" value="VEL26062.1"/>
    <property type="molecule type" value="Genomic_DNA"/>
</dbReference>
<evidence type="ECO:0000313" key="1">
    <source>
        <dbReference type="EMBL" id="VEL26062.1"/>
    </source>
</evidence>
<dbReference type="Proteomes" id="UP000784294">
    <property type="component" value="Unassembled WGS sequence"/>
</dbReference>
<proteinExistence type="predicted"/>
<evidence type="ECO:0000313" key="2">
    <source>
        <dbReference type="Proteomes" id="UP000784294"/>
    </source>
</evidence>
<sequence length="109" mass="12514">MRTCFANMLRLGPRRQAGDTVSVPILLFINSRSSSRLGCWMIILRQPLPNQLIPCFPHHSPCFRGLFAPKRQQPTAERSQLLLQRPVDNLSPQLPDNDVNYFPTVRPDF</sequence>
<organism evidence="1 2">
    <name type="scientific">Protopolystoma xenopodis</name>
    <dbReference type="NCBI Taxonomy" id="117903"/>
    <lineage>
        <taxon>Eukaryota</taxon>
        <taxon>Metazoa</taxon>
        <taxon>Spiralia</taxon>
        <taxon>Lophotrochozoa</taxon>
        <taxon>Platyhelminthes</taxon>
        <taxon>Monogenea</taxon>
        <taxon>Polyopisthocotylea</taxon>
        <taxon>Polystomatidea</taxon>
        <taxon>Polystomatidae</taxon>
        <taxon>Protopolystoma</taxon>
    </lineage>
</organism>
<dbReference type="AlphaFoldDB" id="A0A3S5CPL8"/>
<gene>
    <name evidence="1" type="ORF">PXEA_LOCUS19502</name>
</gene>